<sequence length="110" mass="11479">MSDDGGSAGPVQGVSVVPEEVAEIGRYVYNIAETMRQALESAGKDVDSMLSDGWTGDAADEFSEGWTETRDGGAKLMQTLTTLAEKLGVTAANYQTAEADAAASVARLNM</sequence>
<evidence type="ECO:0000313" key="2">
    <source>
        <dbReference type="EMBL" id="RDI52659.1"/>
    </source>
</evidence>
<accession>A0A370H810</accession>
<dbReference type="EMBL" id="QQAZ01000003">
    <property type="protein sequence ID" value="RDI52659.1"/>
    <property type="molecule type" value="Genomic_DNA"/>
</dbReference>
<dbReference type="OrthoDB" id="4563569at2"/>
<dbReference type="RefSeq" id="WP_068020719.1">
    <property type="nucleotide sequence ID" value="NZ_QQAZ01000003.1"/>
</dbReference>
<dbReference type="Gene3D" id="1.10.287.1060">
    <property type="entry name" value="ESAT-6-like"/>
    <property type="match status" value="1"/>
</dbReference>
<dbReference type="InterPro" id="IPR036689">
    <property type="entry name" value="ESAT-6-like_sf"/>
</dbReference>
<dbReference type="AlphaFoldDB" id="A0A370H810"/>
<dbReference type="Pfam" id="PF06013">
    <property type="entry name" value="WXG100"/>
    <property type="match status" value="1"/>
</dbReference>
<dbReference type="STRING" id="1210089.GCA_001613165_03502"/>
<comment type="caution">
    <text evidence="2">The sequence shown here is derived from an EMBL/GenBank/DDBJ whole genome shotgun (WGS) entry which is preliminary data.</text>
</comment>
<dbReference type="Proteomes" id="UP000255355">
    <property type="component" value="Unassembled WGS sequence"/>
</dbReference>
<comment type="similarity">
    <text evidence="1">Belongs to the WXG100 family.</text>
</comment>
<keyword evidence="3" id="KW-1185">Reference proteome</keyword>
<evidence type="ECO:0000256" key="1">
    <source>
        <dbReference type="RuleBase" id="RU362001"/>
    </source>
</evidence>
<protein>
    <recommendedName>
        <fullName evidence="1">ESAT-6-like protein</fullName>
    </recommendedName>
</protein>
<dbReference type="InterPro" id="IPR010310">
    <property type="entry name" value="T7SS_ESAT-6-like"/>
</dbReference>
<proteinExistence type="inferred from homology"/>
<reference evidence="2 3" key="1">
    <citation type="submission" date="2018-07" db="EMBL/GenBank/DDBJ databases">
        <title>Genomic Encyclopedia of Type Strains, Phase IV (KMG-IV): sequencing the most valuable type-strain genomes for metagenomic binning, comparative biology and taxonomic classification.</title>
        <authorList>
            <person name="Goeker M."/>
        </authorList>
    </citation>
    <scope>NUCLEOTIDE SEQUENCE [LARGE SCALE GENOMIC DNA]</scope>
    <source>
        <strain evidence="2 3">DSM 44952</strain>
    </source>
</reference>
<dbReference type="SUPFAM" id="SSF140453">
    <property type="entry name" value="EsxAB dimer-like"/>
    <property type="match status" value="1"/>
</dbReference>
<gene>
    <name evidence="2" type="ORF">DFR68_10343</name>
</gene>
<name>A0A370H810_9NOCA</name>
<evidence type="ECO:0000313" key="3">
    <source>
        <dbReference type="Proteomes" id="UP000255355"/>
    </source>
</evidence>
<organism evidence="2 3">
    <name type="scientific">Nocardia mexicana</name>
    <dbReference type="NCBI Taxonomy" id="279262"/>
    <lineage>
        <taxon>Bacteria</taxon>
        <taxon>Bacillati</taxon>
        <taxon>Actinomycetota</taxon>
        <taxon>Actinomycetes</taxon>
        <taxon>Mycobacteriales</taxon>
        <taxon>Nocardiaceae</taxon>
        <taxon>Nocardia</taxon>
    </lineage>
</organism>
<dbReference type="NCBIfam" id="TIGR03930">
    <property type="entry name" value="WXG100_ESAT6"/>
    <property type="match status" value="1"/>
</dbReference>